<protein>
    <submittedName>
        <fullName evidence="3">Ama1 protein, putative</fullName>
    </submittedName>
</protein>
<dbReference type="PANTHER" id="PTHR15907">
    <property type="entry name" value="DUF614 FAMILY PROTEIN-RELATED"/>
    <property type="match status" value="1"/>
</dbReference>
<gene>
    <name evidence="3" type="ORF">BSAL_75000</name>
</gene>
<feature type="compositionally biased region" description="Polar residues" evidence="1">
    <location>
        <begin position="199"/>
        <end position="211"/>
    </location>
</feature>
<dbReference type="AlphaFoldDB" id="A0A0S4IYA4"/>
<evidence type="ECO:0000313" key="3">
    <source>
        <dbReference type="EMBL" id="CUG15001.1"/>
    </source>
</evidence>
<dbReference type="OrthoDB" id="1045822at2759"/>
<evidence type="ECO:0000313" key="4">
    <source>
        <dbReference type="Proteomes" id="UP000051952"/>
    </source>
</evidence>
<name>A0A0S4IYA4_BODSA</name>
<reference evidence="4" key="1">
    <citation type="submission" date="2015-09" db="EMBL/GenBank/DDBJ databases">
        <authorList>
            <consortium name="Pathogen Informatics"/>
        </authorList>
    </citation>
    <scope>NUCLEOTIDE SEQUENCE [LARGE SCALE GENOMIC DNA]</scope>
    <source>
        <strain evidence="4">Lake Konstanz</strain>
    </source>
</reference>
<feature type="transmembrane region" description="Helical" evidence="2">
    <location>
        <begin position="81"/>
        <end position="102"/>
    </location>
</feature>
<keyword evidence="2" id="KW-0812">Transmembrane</keyword>
<dbReference type="InterPro" id="IPR006461">
    <property type="entry name" value="PLAC_motif_containing"/>
</dbReference>
<keyword evidence="2" id="KW-0472">Membrane</keyword>
<keyword evidence="2" id="KW-1133">Transmembrane helix</keyword>
<proteinExistence type="predicted"/>
<organism evidence="3 4">
    <name type="scientific">Bodo saltans</name>
    <name type="common">Flagellated protozoan</name>
    <dbReference type="NCBI Taxonomy" id="75058"/>
    <lineage>
        <taxon>Eukaryota</taxon>
        <taxon>Discoba</taxon>
        <taxon>Euglenozoa</taxon>
        <taxon>Kinetoplastea</taxon>
        <taxon>Metakinetoplastina</taxon>
        <taxon>Eubodonida</taxon>
        <taxon>Bodonidae</taxon>
        <taxon>Bodo</taxon>
    </lineage>
</organism>
<feature type="region of interest" description="Disordered" evidence="1">
    <location>
        <begin position="177"/>
        <end position="285"/>
    </location>
</feature>
<dbReference type="Proteomes" id="UP000051952">
    <property type="component" value="Unassembled WGS sequence"/>
</dbReference>
<evidence type="ECO:0000256" key="1">
    <source>
        <dbReference type="SAM" id="MobiDB-lite"/>
    </source>
</evidence>
<keyword evidence="4" id="KW-1185">Reference proteome</keyword>
<dbReference type="EMBL" id="CYKH01000674">
    <property type="protein sequence ID" value="CUG15001.1"/>
    <property type="molecule type" value="Genomic_DNA"/>
</dbReference>
<dbReference type="Pfam" id="PF04749">
    <property type="entry name" value="PLAC8"/>
    <property type="match status" value="1"/>
</dbReference>
<dbReference type="NCBIfam" id="TIGR01571">
    <property type="entry name" value="A_thal_Cys_rich"/>
    <property type="match status" value="1"/>
</dbReference>
<evidence type="ECO:0000256" key="2">
    <source>
        <dbReference type="SAM" id="Phobius"/>
    </source>
</evidence>
<accession>A0A0S4IYA4</accession>
<dbReference type="VEuPathDB" id="TriTrypDB:BSAL_75000"/>
<sequence length="285" mass="30959">MLVIHPPSLSLFFSFQAPKRSASMSRGGGASSSSFQADGFNTSLMSCTDDCASCMDVACCPSFHVSAQYNMLHHREPRVNLSVGIPLFLGGLFCFCIPMGCISVQTRSKARKVLQLSAEGSFESCSKAWWCMPCSMCQVYREMSIRHWWPGGVFVDIPYQKAGLVAPPPPTAPSMGVMGYEMQPYSPPPPPGQPTSSSLRQQQHNHQVASREQNHAPPHAAVPFSQLQLPSGPSPYQDPYGYEVQGGGHYYTSPSQGHPGPPPSAPVYGYEGQAPQYGRRPKQAS</sequence>